<dbReference type="AlphaFoldDB" id="A0A2P2NF84"/>
<evidence type="ECO:0000313" key="1">
    <source>
        <dbReference type="EMBL" id="MBX41124.1"/>
    </source>
</evidence>
<proteinExistence type="predicted"/>
<name>A0A2P2NF84_RHIMU</name>
<reference evidence="1" key="1">
    <citation type="submission" date="2018-02" db="EMBL/GenBank/DDBJ databases">
        <title>Rhizophora mucronata_Transcriptome.</title>
        <authorList>
            <person name="Meera S.P."/>
            <person name="Sreeshan A."/>
            <person name="Augustine A."/>
        </authorList>
    </citation>
    <scope>NUCLEOTIDE SEQUENCE</scope>
    <source>
        <tissue evidence="1">Leaf</tissue>
    </source>
</reference>
<sequence length="43" mass="5639">MRNVDYIKHLDFKFLSHVLIKWNRKYNKNFVCWRQLTWFRMFD</sequence>
<accession>A0A2P2NF84</accession>
<dbReference type="EMBL" id="GGEC01060640">
    <property type="protein sequence ID" value="MBX41124.1"/>
    <property type="molecule type" value="Transcribed_RNA"/>
</dbReference>
<protein>
    <submittedName>
        <fullName evidence="1">Uncharacterized protein</fullName>
    </submittedName>
</protein>
<organism evidence="1">
    <name type="scientific">Rhizophora mucronata</name>
    <name type="common">Asiatic mangrove</name>
    <dbReference type="NCBI Taxonomy" id="61149"/>
    <lineage>
        <taxon>Eukaryota</taxon>
        <taxon>Viridiplantae</taxon>
        <taxon>Streptophyta</taxon>
        <taxon>Embryophyta</taxon>
        <taxon>Tracheophyta</taxon>
        <taxon>Spermatophyta</taxon>
        <taxon>Magnoliopsida</taxon>
        <taxon>eudicotyledons</taxon>
        <taxon>Gunneridae</taxon>
        <taxon>Pentapetalae</taxon>
        <taxon>rosids</taxon>
        <taxon>fabids</taxon>
        <taxon>Malpighiales</taxon>
        <taxon>Rhizophoraceae</taxon>
        <taxon>Rhizophora</taxon>
    </lineage>
</organism>